<keyword evidence="1" id="KW-0732">Signal</keyword>
<evidence type="ECO:0000259" key="2">
    <source>
        <dbReference type="Pfam" id="PF07833"/>
    </source>
</evidence>
<dbReference type="InterPro" id="IPR012854">
    <property type="entry name" value="Cu_amine_oxidase-like_N"/>
</dbReference>
<proteinExistence type="predicted"/>
<dbReference type="Pfam" id="PF07833">
    <property type="entry name" value="Cu_amine_oxidN1"/>
    <property type="match status" value="1"/>
</dbReference>
<evidence type="ECO:0000313" key="3">
    <source>
        <dbReference type="EMBL" id="QGP92183.1"/>
    </source>
</evidence>
<gene>
    <name evidence="3" type="ORF">MGLY_15470</name>
</gene>
<protein>
    <recommendedName>
        <fullName evidence="2">Copper amine oxidase-like N-terminal domain-containing protein</fullName>
    </recommendedName>
</protein>
<dbReference type="Gene3D" id="3.30.457.10">
    <property type="entry name" value="Copper amine oxidase-like, N-terminal domain"/>
    <property type="match status" value="1"/>
</dbReference>
<accession>A0A6I5ZQE3</accession>
<dbReference type="Proteomes" id="UP000425916">
    <property type="component" value="Chromosome"/>
</dbReference>
<name>A0A6I5ZQE3_9FIRM</name>
<feature type="chain" id="PRO_5026045545" description="Copper amine oxidase-like N-terminal domain-containing protein" evidence="1">
    <location>
        <begin position="25"/>
        <end position="244"/>
    </location>
</feature>
<dbReference type="OrthoDB" id="2083476at2"/>
<evidence type="ECO:0000313" key="4">
    <source>
        <dbReference type="Proteomes" id="UP000425916"/>
    </source>
</evidence>
<dbReference type="RefSeq" id="WP_156272803.1">
    <property type="nucleotide sequence ID" value="NZ_CP046244.1"/>
</dbReference>
<organism evidence="3 4">
    <name type="scientific">Neomoorella glycerini</name>
    <dbReference type="NCBI Taxonomy" id="55779"/>
    <lineage>
        <taxon>Bacteria</taxon>
        <taxon>Bacillati</taxon>
        <taxon>Bacillota</taxon>
        <taxon>Clostridia</taxon>
        <taxon>Neomoorellales</taxon>
        <taxon>Neomoorellaceae</taxon>
        <taxon>Neomoorella</taxon>
    </lineage>
</organism>
<reference evidence="3 4" key="1">
    <citation type="submission" date="2019-11" db="EMBL/GenBank/DDBJ databases">
        <title>Genome sequence of Moorella glycerini DSM11254.</title>
        <authorList>
            <person name="Poehlein A."/>
            <person name="Boeer T."/>
            <person name="Daniel R."/>
        </authorList>
    </citation>
    <scope>NUCLEOTIDE SEQUENCE [LARGE SCALE GENOMIC DNA]</scope>
    <source>
        <strain evidence="3 4">DSM 11254</strain>
    </source>
</reference>
<dbReference type="InterPro" id="IPR036582">
    <property type="entry name" value="Mao_N_sf"/>
</dbReference>
<feature type="domain" description="Copper amine oxidase-like N-terminal" evidence="2">
    <location>
        <begin position="34"/>
        <end position="132"/>
    </location>
</feature>
<keyword evidence="4" id="KW-1185">Reference proteome</keyword>
<dbReference type="EMBL" id="CP046244">
    <property type="protein sequence ID" value="QGP92183.1"/>
    <property type="molecule type" value="Genomic_DNA"/>
</dbReference>
<feature type="signal peptide" evidence="1">
    <location>
        <begin position="1"/>
        <end position="24"/>
    </location>
</feature>
<evidence type="ECO:0000256" key="1">
    <source>
        <dbReference type="SAM" id="SignalP"/>
    </source>
</evidence>
<sequence>MQKKFFLAVLMFLALVLLPWPAAAGMDDSLHIVVNDDFLVTDVPPLIANGHTLVPARPLAERLGATVHWDAGSQTVTIKKGGITIQFAIGEPIATYNGVSWQLPVAPELVKGRTMVPLRFIATALGQQVRFNYWQTTPMIWVTSSPLLEDKDTNVTPDYFEVDTGEGPPYYKLKPEGQTTRGIKLEDSVTKVKELYGPPFREETVRDGQVVLRYFSEYLPQSDAVSTLSFTCRDGRVVEVIIQH</sequence>
<dbReference type="SUPFAM" id="SSF55383">
    <property type="entry name" value="Copper amine oxidase, domain N"/>
    <property type="match status" value="1"/>
</dbReference>
<dbReference type="AlphaFoldDB" id="A0A6I5ZQE3"/>